<protein>
    <submittedName>
        <fullName evidence="2">Uncharacterized protein</fullName>
    </submittedName>
</protein>
<dbReference type="EMBL" id="BART01012198">
    <property type="protein sequence ID" value="GAG78082.1"/>
    <property type="molecule type" value="Genomic_DNA"/>
</dbReference>
<sequence length="62" mass="6793">MEGDSPNDESFDFNKLNFKMNVTKGHLFIVVVILFLIAGFTMGYLVVEGKAPKLSKGAGQLD</sequence>
<comment type="caution">
    <text evidence="2">The sequence shown here is derived from an EMBL/GenBank/DDBJ whole genome shotgun (WGS) entry which is preliminary data.</text>
</comment>
<reference evidence="2" key="1">
    <citation type="journal article" date="2014" name="Front. Microbiol.">
        <title>High frequency of phylogenetically diverse reductive dehalogenase-homologous genes in deep subseafloor sedimentary metagenomes.</title>
        <authorList>
            <person name="Kawai M."/>
            <person name="Futagami T."/>
            <person name="Toyoda A."/>
            <person name="Takaki Y."/>
            <person name="Nishi S."/>
            <person name="Hori S."/>
            <person name="Arai W."/>
            <person name="Tsubouchi T."/>
            <person name="Morono Y."/>
            <person name="Uchiyama I."/>
            <person name="Ito T."/>
            <person name="Fujiyama A."/>
            <person name="Inagaki F."/>
            <person name="Takami H."/>
        </authorList>
    </citation>
    <scope>NUCLEOTIDE SEQUENCE</scope>
    <source>
        <strain evidence="2">Expedition CK06-06</strain>
    </source>
</reference>
<feature type="transmembrane region" description="Helical" evidence="1">
    <location>
        <begin position="26"/>
        <end position="47"/>
    </location>
</feature>
<keyword evidence="1" id="KW-0472">Membrane</keyword>
<name>X1B9Z4_9ZZZZ</name>
<gene>
    <name evidence="2" type="ORF">S01H4_25592</name>
</gene>
<accession>X1B9Z4</accession>
<proteinExistence type="predicted"/>
<evidence type="ECO:0000256" key="1">
    <source>
        <dbReference type="SAM" id="Phobius"/>
    </source>
</evidence>
<dbReference type="AlphaFoldDB" id="X1B9Z4"/>
<keyword evidence="1" id="KW-1133">Transmembrane helix</keyword>
<organism evidence="2">
    <name type="scientific">marine sediment metagenome</name>
    <dbReference type="NCBI Taxonomy" id="412755"/>
    <lineage>
        <taxon>unclassified sequences</taxon>
        <taxon>metagenomes</taxon>
        <taxon>ecological metagenomes</taxon>
    </lineage>
</organism>
<keyword evidence="1" id="KW-0812">Transmembrane</keyword>
<evidence type="ECO:0000313" key="2">
    <source>
        <dbReference type="EMBL" id="GAG78082.1"/>
    </source>
</evidence>